<dbReference type="Gene3D" id="1.10.260.40">
    <property type="entry name" value="lambda repressor-like DNA-binding domains"/>
    <property type="match status" value="1"/>
</dbReference>
<protein>
    <recommendedName>
        <fullName evidence="1">HTH cro/C1-type domain-containing protein</fullName>
    </recommendedName>
</protein>
<dbReference type="CDD" id="cd00093">
    <property type="entry name" value="HTH_XRE"/>
    <property type="match status" value="1"/>
</dbReference>
<dbReference type="InterPro" id="IPR001387">
    <property type="entry name" value="Cro/C1-type_HTH"/>
</dbReference>
<dbReference type="KEGG" id="bfz:BAU07_13565"/>
<dbReference type="SUPFAM" id="SSF47413">
    <property type="entry name" value="lambda repressor-like DNA-binding domains"/>
    <property type="match status" value="1"/>
</dbReference>
<dbReference type="PROSITE" id="PS50943">
    <property type="entry name" value="HTH_CROC1"/>
    <property type="match status" value="1"/>
</dbReference>
<dbReference type="STRING" id="463014.BAU07_13565"/>
<keyword evidence="3" id="KW-1185">Reference proteome</keyword>
<name>A0A193GDT8_9BORD</name>
<dbReference type="OrthoDB" id="8817527at2"/>
<proteinExistence type="predicted"/>
<dbReference type="Proteomes" id="UP000091926">
    <property type="component" value="Chromosome"/>
</dbReference>
<dbReference type="GO" id="GO:0003677">
    <property type="term" value="F:DNA binding"/>
    <property type="evidence" value="ECO:0007669"/>
    <property type="project" value="InterPro"/>
</dbReference>
<dbReference type="Pfam" id="PF01381">
    <property type="entry name" value="HTH_3"/>
    <property type="match status" value="1"/>
</dbReference>
<dbReference type="EMBL" id="CP016172">
    <property type="protein sequence ID" value="ANN77980.1"/>
    <property type="molecule type" value="Genomic_DNA"/>
</dbReference>
<evidence type="ECO:0000313" key="2">
    <source>
        <dbReference type="EMBL" id="ANN77980.1"/>
    </source>
</evidence>
<accession>A0A193GDT8</accession>
<dbReference type="RefSeq" id="WP_066658586.1">
    <property type="nucleotide sequence ID" value="NZ_CBCSCL010000001.1"/>
</dbReference>
<evidence type="ECO:0000259" key="1">
    <source>
        <dbReference type="PROSITE" id="PS50943"/>
    </source>
</evidence>
<dbReference type="AlphaFoldDB" id="A0A193GDT8"/>
<gene>
    <name evidence="2" type="ORF">BAU07_13565</name>
</gene>
<organism evidence="2 3">
    <name type="scientific">Bordetella flabilis</name>
    <dbReference type="NCBI Taxonomy" id="463014"/>
    <lineage>
        <taxon>Bacteria</taxon>
        <taxon>Pseudomonadati</taxon>
        <taxon>Pseudomonadota</taxon>
        <taxon>Betaproteobacteria</taxon>
        <taxon>Burkholderiales</taxon>
        <taxon>Alcaligenaceae</taxon>
        <taxon>Bordetella</taxon>
    </lineage>
</organism>
<dbReference type="InterPro" id="IPR010982">
    <property type="entry name" value="Lambda_DNA-bd_dom_sf"/>
</dbReference>
<dbReference type="SMART" id="SM00530">
    <property type="entry name" value="HTH_XRE"/>
    <property type="match status" value="1"/>
</dbReference>
<sequence length="106" mass="11207">MASIAEISAQLRQAARDAGTTQQGLREAAGISRQTLVNVFKGTEDFRVSTLLALADRLGLELLLVPKNAARGLQPTAAAPVVETVVDQVRKRLRGADGGSDPGERQ</sequence>
<reference evidence="2 3" key="1">
    <citation type="submission" date="2016-06" db="EMBL/GenBank/DDBJ databases">
        <title>Complete genome sequences of Bordetella bronchialis and Bordetella flabilis.</title>
        <authorList>
            <person name="LiPuma J.J."/>
            <person name="Spilker T."/>
        </authorList>
    </citation>
    <scope>NUCLEOTIDE SEQUENCE [LARGE SCALE GENOMIC DNA]</scope>
    <source>
        <strain evidence="2 3">AU10664</strain>
    </source>
</reference>
<feature type="domain" description="HTH cro/C1-type" evidence="1">
    <location>
        <begin position="11"/>
        <end position="65"/>
    </location>
</feature>
<evidence type="ECO:0000313" key="3">
    <source>
        <dbReference type="Proteomes" id="UP000091926"/>
    </source>
</evidence>